<comment type="similarity">
    <text evidence="2">Belongs to the peptide transporter carbon starvation (CstA) (TC 2.A.114) family.</text>
</comment>
<dbReference type="InterPro" id="IPR051605">
    <property type="entry name" value="CstA"/>
</dbReference>
<keyword evidence="6 7" id="KW-0472">Membrane</keyword>
<dbReference type="InterPro" id="IPR003706">
    <property type="entry name" value="CstA_N"/>
</dbReference>
<keyword evidence="4 7" id="KW-0812">Transmembrane</keyword>
<protein>
    <submittedName>
        <fullName evidence="9">Carbon starvation protein CstA</fullName>
    </submittedName>
</protein>
<evidence type="ECO:0000256" key="4">
    <source>
        <dbReference type="ARBA" id="ARBA00022692"/>
    </source>
</evidence>
<evidence type="ECO:0000259" key="8">
    <source>
        <dbReference type="Pfam" id="PF02554"/>
    </source>
</evidence>
<comment type="caution">
    <text evidence="9">The sequence shown here is derived from an EMBL/GenBank/DDBJ whole genome shotgun (WGS) entry which is preliminary data.</text>
</comment>
<keyword evidence="3" id="KW-1003">Cell membrane</keyword>
<feature type="transmembrane region" description="Helical" evidence="7">
    <location>
        <begin position="461"/>
        <end position="479"/>
    </location>
</feature>
<feature type="transmembrane region" description="Helical" evidence="7">
    <location>
        <begin position="235"/>
        <end position="253"/>
    </location>
</feature>
<dbReference type="GO" id="GO:0009267">
    <property type="term" value="P:cellular response to starvation"/>
    <property type="evidence" value="ECO:0007669"/>
    <property type="project" value="InterPro"/>
</dbReference>
<feature type="transmembrane region" description="Helical" evidence="7">
    <location>
        <begin position="191"/>
        <end position="212"/>
    </location>
</feature>
<dbReference type="Proteomes" id="UP000315343">
    <property type="component" value="Unassembled WGS sequence"/>
</dbReference>
<dbReference type="PANTHER" id="PTHR30252">
    <property type="entry name" value="INNER MEMBRANE PEPTIDE TRANSPORTER"/>
    <property type="match status" value="1"/>
</dbReference>
<keyword evidence="10" id="KW-1185">Reference proteome</keyword>
<accession>A0A562J7G8</accession>
<dbReference type="AlphaFoldDB" id="A0A562J7G8"/>
<sequence>MTTFIIGLAILLVGGLVYGKYCEKVFGPDDRKTPAVAKADGVDFVAMKSWKNSLVNLLNIAGTGPILGPIQGILFGPIAFLTIPIGCVLAGSMHDYFVGMISMREGGAQLPKMIDKYLGKKIRGVYNVFIWILMILVGVVFVYTPGDLIVKELIGQESVASNPTMWMVYGGIFLYYLVATLFPIDAIIGRVYPLFGAILIISAIGVLFGILADGGANLTNLSFTGTMFSQHPGKLPFVPVFFITVACGIMSGFHGTQTTLISRTIKTEKEGKMTFFNMMLAEGFIAMVWAAGAMVLFNRGTEVSTNATLMIGVISREFLGSVGALFAILGVIVLPITSGDTAFRGLRLMIAEQFNIDQSKKGKRIAVTLAIFVPAIIILVYAKMNPSGFNILWRYFAWTNQTVAIFALALVTIYLKLNKKNYWISLIPGMFYTFIITSYILHAPIGFGLESRLGMNPESYAISYVVAGVLTLLYGWYTLKLSEKRKDIIASTVLD</sequence>
<evidence type="ECO:0000313" key="10">
    <source>
        <dbReference type="Proteomes" id="UP000315343"/>
    </source>
</evidence>
<name>A0A562J7G8_9FIRM</name>
<evidence type="ECO:0000256" key="6">
    <source>
        <dbReference type="ARBA" id="ARBA00023136"/>
    </source>
</evidence>
<gene>
    <name evidence="9" type="ORF">LY60_02626</name>
</gene>
<feature type="transmembrane region" description="Helical" evidence="7">
    <location>
        <begin position="124"/>
        <end position="144"/>
    </location>
</feature>
<feature type="transmembrane region" description="Helical" evidence="7">
    <location>
        <begin position="318"/>
        <end position="343"/>
    </location>
</feature>
<keyword evidence="5 7" id="KW-1133">Transmembrane helix</keyword>
<dbReference type="Pfam" id="PF02554">
    <property type="entry name" value="CstA"/>
    <property type="match status" value="3"/>
</dbReference>
<dbReference type="RefSeq" id="WP_145084431.1">
    <property type="nucleotide sequence ID" value="NZ_DAMBUX010000035.1"/>
</dbReference>
<evidence type="ECO:0000313" key="9">
    <source>
        <dbReference type="EMBL" id="TWH79097.1"/>
    </source>
</evidence>
<dbReference type="EMBL" id="VLKH01000007">
    <property type="protein sequence ID" value="TWH79097.1"/>
    <property type="molecule type" value="Genomic_DNA"/>
</dbReference>
<feature type="transmembrane region" description="Helical" evidence="7">
    <location>
        <begin position="78"/>
        <end position="103"/>
    </location>
</feature>
<reference evidence="9 10" key="1">
    <citation type="submission" date="2019-07" db="EMBL/GenBank/DDBJ databases">
        <title>Genomic Encyclopedia of Type Strains, Phase I: the one thousand microbial genomes (KMG-I) project.</title>
        <authorList>
            <person name="Kyrpides N."/>
        </authorList>
    </citation>
    <scope>NUCLEOTIDE SEQUENCE [LARGE SCALE GENOMIC DNA]</scope>
    <source>
        <strain evidence="9 10">DSM 13558</strain>
    </source>
</reference>
<evidence type="ECO:0000256" key="5">
    <source>
        <dbReference type="ARBA" id="ARBA00022989"/>
    </source>
</evidence>
<evidence type="ECO:0000256" key="1">
    <source>
        <dbReference type="ARBA" id="ARBA00004651"/>
    </source>
</evidence>
<comment type="subcellular location">
    <subcellularLocation>
        <location evidence="1">Cell membrane</location>
        <topology evidence="1">Multi-pass membrane protein</topology>
    </subcellularLocation>
</comment>
<feature type="transmembrane region" description="Helical" evidence="7">
    <location>
        <begin position="274"/>
        <end position="298"/>
    </location>
</feature>
<organism evidence="9 10">
    <name type="scientific">Sedimentibacter saalensis</name>
    <dbReference type="NCBI Taxonomy" id="130788"/>
    <lineage>
        <taxon>Bacteria</taxon>
        <taxon>Bacillati</taxon>
        <taxon>Bacillota</taxon>
        <taxon>Tissierellia</taxon>
        <taxon>Sedimentibacter</taxon>
    </lineage>
</organism>
<feature type="domain" description="CstA N-terminal" evidence="8">
    <location>
        <begin position="3"/>
        <end position="143"/>
    </location>
</feature>
<feature type="transmembrane region" description="Helical" evidence="7">
    <location>
        <begin position="164"/>
        <end position="184"/>
    </location>
</feature>
<proteinExistence type="inferred from homology"/>
<evidence type="ECO:0000256" key="2">
    <source>
        <dbReference type="ARBA" id="ARBA00007755"/>
    </source>
</evidence>
<evidence type="ECO:0000256" key="3">
    <source>
        <dbReference type="ARBA" id="ARBA00022475"/>
    </source>
</evidence>
<dbReference type="OrthoDB" id="9761224at2"/>
<feature type="domain" description="CstA N-terminal" evidence="8">
    <location>
        <begin position="307"/>
        <end position="437"/>
    </location>
</feature>
<dbReference type="PANTHER" id="PTHR30252:SF4">
    <property type="entry name" value="CARBON STARVATION"/>
    <property type="match status" value="1"/>
</dbReference>
<evidence type="ECO:0000256" key="7">
    <source>
        <dbReference type="SAM" id="Phobius"/>
    </source>
</evidence>
<feature type="domain" description="CstA N-terminal" evidence="8">
    <location>
        <begin position="146"/>
        <end position="296"/>
    </location>
</feature>
<dbReference type="GO" id="GO:0005886">
    <property type="term" value="C:plasma membrane"/>
    <property type="evidence" value="ECO:0007669"/>
    <property type="project" value="UniProtKB-SubCell"/>
</dbReference>
<feature type="transmembrane region" description="Helical" evidence="7">
    <location>
        <begin position="422"/>
        <end position="441"/>
    </location>
</feature>
<feature type="transmembrane region" description="Helical" evidence="7">
    <location>
        <begin position="364"/>
        <end position="383"/>
    </location>
</feature>
<feature type="transmembrane region" description="Helical" evidence="7">
    <location>
        <begin position="395"/>
        <end position="415"/>
    </location>
</feature>